<dbReference type="InterPro" id="IPR046496">
    <property type="entry name" value="DUF6589"/>
</dbReference>
<evidence type="ECO:0000313" key="3">
    <source>
        <dbReference type="EMBL" id="TFK78704.1"/>
    </source>
</evidence>
<sequence>MHDLIHQCADGRMLDVWRVEVNRRNPGHATLEDFASSTPTWEAIEAISLSLVASYVDKPASQDGDFRNASLVLGRLLLYVELCHAMKHGDIGRVERTFLHWVFVFKKVGKHKYATELVRIMNELNHVYPPGLARAIRLNWLCNPTGKPDGFRAVDWLVELMNLFTKVVYGSSGYTRTFQLIIKQSPLIELFRKVHTLFQDNFHLVHRSVRHAPPDTASTLKVLLDELKKHNPHMCTPNRPAEVKLEDHLREGMYILQTTTGIARETEVTGTDTEEGQGEDEELDIEVDIDDLEAAE</sequence>
<evidence type="ECO:0000259" key="2">
    <source>
        <dbReference type="Pfam" id="PF20231"/>
    </source>
</evidence>
<feature type="domain" description="DUF6589" evidence="2">
    <location>
        <begin position="1"/>
        <end position="211"/>
    </location>
</feature>
<dbReference type="STRING" id="1314778.A0A5C3NN97"/>
<evidence type="ECO:0000313" key="4">
    <source>
        <dbReference type="Proteomes" id="UP000308197"/>
    </source>
</evidence>
<name>A0A5C3NN97_9APHY</name>
<reference evidence="3 4" key="1">
    <citation type="journal article" date="2019" name="Nat. Ecol. Evol.">
        <title>Megaphylogeny resolves global patterns of mushroom evolution.</title>
        <authorList>
            <person name="Varga T."/>
            <person name="Krizsan K."/>
            <person name="Foldi C."/>
            <person name="Dima B."/>
            <person name="Sanchez-Garcia M."/>
            <person name="Sanchez-Ramirez S."/>
            <person name="Szollosi G.J."/>
            <person name="Szarkandi J.G."/>
            <person name="Papp V."/>
            <person name="Albert L."/>
            <person name="Andreopoulos W."/>
            <person name="Angelini C."/>
            <person name="Antonin V."/>
            <person name="Barry K.W."/>
            <person name="Bougher N.L."/>
            <person name="Buchanan P."/>
            <person name="Buyck B."/>
            <person name="Bense V."/>
            <person name="Catcheside P."/>
            <person name="Chovatia M."/>
            <person name="Cooper J."/>
            <person name="Damon W."/>
            <person name="Desjardin D."/>
            <person name="Finy P."/>
            <person name="Geml J."/>
            <person name="Haridas S."/>
            <person name="Hughes K."/>
            <person name="Justo A."/>
            <person name="Karasinski D."/>
            <person name="Kautmanova I."/>
            <person name="Kiss B."/>
            <person name="Kocsube S."/>
            <person name="Kotiranta H."/>
            <person name="LaButti K.M."/>
            <person name="Lechner B.E."/>
            <person name="Liimatainen K."/>
            <person name="Lipzen A."/>
            <person name="Lukacs Z."/>
            <person name="Mihaltcheva S."/>
            <person name="Morgado L.N."/>
            <person name="Niskanen T."/>
            <person name="Noordeloos M.E."/>
            <person name="Ohm R.A."/>
            <person name="Ortiz-Santana B."/>
            <person name="Ovrebo C."/>
            <person name="Racz N."/>
            <person name="Riley R."/>
            <person name="Savchenko A."/>
            <person name="Shiryaev A."/>
            <person name="Soop K."/>
            <person name="Spirin V."/>
            <person name="Szebenyi C."/>
            <person name="Tomsovsky M."/>
            <person name="Tulloss R.E."/>
            <person name="Uehling J."/>
            <person name="Grigoriev I.V."/>
            <person name="Vagvolgyi C."/>
            <person name="Papp T."/>
            <person name="Martin F.M."/>
            <person name="Miettinen O."/>
            <person name="Hibbett D.S."/>
            <person name="Nagy L.G."/>
        </authorList>
    </citation>
    <scope>NUCLEOTIDE SEQUENCE [LARGE SCALE GENOMIC DNA]</scope>
    <source>
        <strain evidence="3 4">HHB13444</strain>
    </source>
</reference>
<keyword evidence="4" id="KW-1185">Reference proteome</keyword>
<protein>
    <recommendedName>
        <fullName evidence="2">DUF6589 domain-containing protein</fullName>
    </recommendedName>
</protein>
<dbReference type="AlphaFoldDB" id="A0A5C3NN97"/>
<feature type="compositionally biased region" description="Acidic residues" evidence="1">
    <location>
        <begin position="272"/>
        <end position="296"/>
    </location>
</feature>
<dbReference type="Pfam" id="PF20231">
    <property type="entry name" value="DUF6589"/>
    <property type="match status" value="1"/>
</dbReference>
<proteinExistence type="predicted"/>
<organism evidence="3 4">
    <name type="scientific">Polyporus arcularius HHB13444</name>
    <dbReference type="NCBI Taxonomy" id="1314778"/>
    <lineage>
        <taxon>Eukaryota</taxon>
        <taxon>Fungi</taxon>
        <taxon>Dikarya</taxon>
        <taxon>Basidiomycota</taxon>
        <taxon>Agaricomycotina</taxon>
        <taxon>Agaricomycetes</taxon>
        <taxon>Polyporales</taxon>
        <taxon>Polyporaceae</taxon>
        <taxon>Polyporus</taxon>
    </lineage>
</organism>
<dbReference type="EMBL" id="ML212373">
    <property type="protein sequence ID" value="TFK78704.1"/>
    <property type="molecule type" value="Genomic_DNA"/>
</dbReference>
<gene>
    <name evidence="3" type="ORF">K466DRAFT_606732</name>
</gene>
<feature type="region of interest" description="Disordered" evidence="1">
    <location>
        <begin position="264"/>
        <end position="296"/>
    </location>
</feature>
<dbReference type="Proteomes" id="UP000308197">
    <property type="component" value="Unassembled WGS sequence"/>
</dbReference>
<accession>A0A5C3NN97</accession>
<dbReference type="InParanoid" id="A0A5C3NN97"/>
<evidence type="ECO:0000256" key="1">
    <source>
        <dbReference type="SAM" id="MobiDB-lite"/>
    </source>
</evidence>